<sequence length="211" mass="23703">MKRYLINALSLLVLFCCISSIFPTKSYACSCAYKPDPDKALEQAKAVFSGKVLEAKQEIFDVDGILEYREAILFNVEQTWKGTSQTQIIVNTNFGGESSCGNEYKVGQTYLVFANNYDSNNTLHTSICSLTKEFSNANMELNKIGEGSKPIENVNLKGTMSKLDFNNKLVYVTAAYHRLIKYHLVEVFFGVFIVVIGIVLVFKKKKVNCNK</sequence>
<dbReference type="GO" id="GO:0008191">
    <property type="term" value="F:metalloendopeptidase inhibitor activity"/>
    <property type="evidence" value="ECO:0007669"/>
    <property type="project" value="InterPro"/>
</dbReference>
<evidence type="ECO:0000256" key="4">
    <source>
        <dbReference type="SAM" id="SignalP"/>
    </source>
</evidence>
<keyword evidence="3" id="KW-1133">Transmembrane helix</keyword>
<dbReference type="RefSeq" id="WP_108530057.1">
    <property type="nucleotide sequence ID" value="NZ_PYHP01000007.1"/>
</dbReference>
<keyword evidence="2" id="KW-0964">Secreted</keyword>
<evidence type="ECO:0000313" key="6">
    <source>
        <dbReference type="Proteomes" id="UP000244184"/>
    </source>
</evidence>
<dbReference type="GO" id="GO:0005576">
    <property type="term" value="C:extracellular region"/>
    <property type="evidence" value="ECO:0007669"/>
    <property type="project" value="UniProtKB-SubCell"/>
</dbReference>
<evidence type="ECO:0008006" key="7">
    <source>
        <dbReference type="Google" id="ProtNLM"/>
    </source>
</evidence>
<protein>
    <recommendedName>
        <fullName evidence="7">Tissue inhibitor of metalloproteinase</fullName>
    </recommendedName>
</protein>
<dbReference type="InterPro" id="IPR001820">
    <property type="entry name" value="TIMP"/>
</dbReference>
<evidence type="ECO:0000256" key="3">
    <source>
        <dbReference type="SAM" id="Phobius"/>
    </source>
</evidence>
<feature type="chain" id="PRO_5015704605" description="Tissue inhibitor of metalloproteinase" evidence="4">
    <location>
        <begin position="29"/>
        <end position="211"/>
    </location>
</feature>
<accession>A0A2T6G931</accession>
<feature type="transmembrane region" description="Helical" evidence="3">
    <location>
        <begin position="182"/>
        <end position="202"/>
    </location>
</feature>
<keyword evidence="3" id="KW-0812">Transmembrane</keyword>
<gene>
    <name evidence="5" type="ORF">C8Z91_02185</name>
</gene>
<evidence type="ECO:0000256" key="2">
    <source>
        <dbReference type="ARBA" id="ARBA00022525"/>
    </source>
</evidence>
<proteinExistence type="predicted"/>
<name>A0A2T6G931_9BACL</name>
<dbReference type="InterPro" id="IPR008993">
    <property type="entry name" value="TIMP-like_OB-fold"/>
</dbReference>
<evidence type="ECO:0000313" key="5">
    <source>
        <dbReference type="EMBL" id="PUA40659.1"/>
    </source>
</evidence>
<dbReference type="SUPFAM" id="SSF50242">
    <property type="entry name" value="TIMP-like"/>
    <property type="match status" value="1"/>
</dbReference>
<dbReference type="Proteomes" id="UP000244184">
    <property type="component" value="Unassembled WGS sequence"/>
</dbReference>
<dbReference type="EMBL" id="PYHP01000007">
    <property type="protein sequence ID" value="PUA40659.1"/>
    <property type="molecule type" value="Genomic_DNA"/>
</dbReference>
<keyword evidence="4" id="KW-0732">Signal</keyword>
<feature type="signal peptide" evidence="4">
    <location>
        <begin position="1"/>
        <end position="28"/>
    </location>
</feature>
<evidence type="ECO:0000256" key="1">
    <source>
        <dbReference type="ARBA" id="ARBA00004613"/>
    </source>
</evidence>
<comment type="subcellular location">
    <subcellularLocation>
        <location evidence="1">Secreted</location>
    </subcellularLocation>
</comment>
<comment type="caution">
    <text evidence="5">The sequence shown here is derived from an EMBL/GenBank/DDBJ whole genome shotgun (WGS) entry which is preliminary data.</text>
</comment>
<dbReference type="Gene3D" id="2.40.50.120">
    <property type="match status" value="1"/>
</dbReference>
<dbReference type="Pfam" id="PF00965">
    <property type="entry name" value="TIMP"/>
    <property type="match status" value="1"/>
</dbReference>
<organism evidence="5 6">
    <name type="scientific">Paenibacillus elgii</name>
    <dbReference type="NCBI Taxonomy" id="189691"/>
    <lineage>
        <taxon>Bacteria</taxon>
        <taxon>Bacillati</taxon>
        <taxon>Bacillota</taxon>
        <taxon>Bacilli</taxon>
        <taxon>Bacillales</taxon>
        <taxon>Paenibacillaceae</taxon>
        <taxon>Paenibacillus</taxon>
    </lineage>
</organism>
<keyword evidence="3" id="KW-0472">Membrane</keyword>
<dbReference type="AlphaFoldDB" id="A0A2T6G931"/>
<reference evidence="5 6" key="1">
    <citation type="submission" date="2018-03" db="EMBL/GenBank/DDBJ databases">
        <title>Genome sequence of Paenibacillus elgii strain AC13 an antimicrobial compound producing bacteria.</title>
        <authorList>
            <person name="Kurokawa A.S."/>
            <person name="Araujo J.F."/>
            <person name="Costa R.A."/>
            <person name="Ortega D.B."/>
            <person name="Pires A.S."/>
            <person name="Pappas G.J.Jr."/>
            <person name="Franco O.L."/>
            <person name="Barreto C."/>
            <person name="Magalhaes B.S."/>
            <person name="Kruger R.H."/>
        </authorList>
    </citation>
    <scope>NUCLEOTIDE SEQUENCE [LARGE SCALE GENOMIC DNA]</scope>
    <source>
        <strain evidence="5 6">AC13</strain>
    </source>
</reference>